<protein>
    <recommendedName>
        <fullName evidence="3">Fido domain-containing protein</fullName>
    </recommendedName>
</protein>
<name>A0A127A6Z0_9MICC</name>
<keyword evidence="2" id="KW-0067">ATP-binding</keyword>
<keyword evidence="2" id="KW-0547">Nucleotide-binding</keyword>
<reference evidence="4 5" key="1">
    <citation type="submission" date="2016-02" db="EMBL/GenBank/DDBJ databases">
        <title>Complete genome of Sinomonas atrocyanea KCTC 3377.</title>
        <authorList>
            <person name="Kim K.M."/>
        </authorList>
    </citation>
    <scope>NUCLEOTIDE SEQUENCE [LARGE SCALE GENOMIC DNA]</scope>
    <source>
        <strain evidence="4 5">KCTC 3377</strain>
    </source>
</reference>
<evidence type="ECO:0000256" key="1">
    <source>
        <dbReference type="PIRSR" id="PIRSR640198-1"/>
    </source>
</evidence>
<sequence>MSVLLLGRGHDPVLAYLADRGRALGVRCDAVDAGRIAAEGSWDLRLPGGGVLRSGTAAWDLSAYTTVIARGLEPEAAGCPAPHGWAGFVDSIGPWLRTCRPAVVNPPARPGGAPPAALALMAAIAARLPAADWRWELDRAARAASGAAGRSASRAADGSAVHSLYVVGEAVLPSPAGPGGGQLPGPEVHSALARATASLGWLLARWDASVDRDGVWRWRGADPAPDLRRDDGLLDGGVSRAVLALRSRPSRSTLAWPASAPRGPAVGPVLHRGACRSGLDPCPCGSPARIDLVDRLLAEAADRLDHGLQAPERWQGPMRRESLRYGTAPERAHYEDAFNRLARDSSSGAVPPLTVDRLRALHVEAGGDGALRTVHLWIPGGHTFPHPAAVLPLLQELCAAYEEDIGAASAGGPRTGYSAALRLHLGLLTIHPFRDGNGRLSRLVAARELMRGGYRARVLTILDQHYEQWPHVYTDLLTAVEDGRICRPACVLGMQLAALARAWREAPALARTQRPAIGALPTVGEGALAQILGPVLADVAAADEGR</sequence>
<dbReference type="RefSeq" id="WP_066501386.1">
    <property type="nucleotide sequence ID" value="NZ_BJMO01000006.1"/>
</dbReference>
<organism evidence="4 5">
    <name type="scientific">Sinomonas atrocyanea</name>
    <dbReference type="NCBI Taxonomy" id="37927"/>
    <lineage>
        <taxon>Bacteria</taxon>
        <taxon>Bacillati</taxon>
        <taxon>Actinomycetota</taxon>
        <taxon>Actinomycetes</taxon>
        <taxon>Micrococcales</taxon>
        <taxon>Micrococcaceae</taxon>
        <taxon>Sinomonas</taxon>
    </lineage>
</organism>
<dbReference type="PROSITE" id="PS51459">
    <property type="entry name" value="FIDO"/>
    <property type="match status" value="1"/>
</dbReference>
<dbReference type="OrthoDB" id="9813719at2"/>
<dbReference type="PANTHER" id="PTHR13504:SF38">
    <property type="entry name" value="FIDO DOMAIN-CONTAINING PROTEIN"/>
    <property type="match status" value="1"/>
</dbReference>
<dbReference type="InterPro" id="IPR003812">
    <property type="entry name" value="Fido"/>
</dbReference>
<proteinExistence type="predicted"/>
<dbReference type="PANTHER" id="PTHR13504">
    <property type="entry name" value="FIDO DOMAIN-CONTAINING PROTEIN DDB_G0283145"/>
    <property type="match status" value="1"/>
</dbReference>
<dbReference type="InterPro" id="IPR036597">
    <property type="entry name" value="Fido-like_dom_sf"/>
</dbReference>
<evidence type="ECO:0000313" key="4">
    <source>
        <dbReference type="EMBL" id="AMM34554.1"/>
    </source>
</evidence>
<evidence type="ECO:0000256" key="2">
    <source>
        <dbReference type="PIRSR" id="PIRSR640198-2"/>
    </source>
</evidence>
<dbReference type="STRING" id="37927.SA2016_3899"/>
<dbReference type="EMBL" id="CP014518">
    <property type="protein sequence ID" value="AMM34554.1"/>
    <property type="molecule type" value="Genomic_DNA"/>
</dbReference>
<keyword evidence="5" id="KW-1185">Reference proteome</keyword>
<gene>
    <name evidence="4" type="ORF">SA2016_3899</name>
</gene>
<dbReference type="KEGG" id="satk:SA2016_3899"/>
<dbReference type="SUPFAM" id="SSF140931">
    <property type="entry name" value="Fic-like"/>
    <property type="match status" value="1"/>
</dbReference>
<dbReference type="Proteomes" id="UP000070134">
    <property type="component" value="Chromosome"/>
</dbReference>
<dbReference type="Pfam" id="PF02661">
    <property type="entry name" value="Fic"/>
    <property type="match status" value="1"/>
</dbReference>
<dbReference type="Gene3D" id="1.10.3290.10">
    <property type="entry name" value="Fido-like domain"/>
    <property type="match status" value="1"/>
</dbReference>
<feature type="active site" evidence="1">
    <location>
        <position position="431"/>
    </location>
</feature>
<dbReference type="InterPro" id="IPR040198">
    <property type="entry name" value="Fido_containing"/>
</dbReference>
<dbReference type="AlphaFoldDB" id="A0A127A6Z0"/>
<feature type="binding site" evidence="2">
    <location>
        <begin position="435"/>
        <end position="442"/>
    </location>
    <ligand>
        <name>ATP</name>
        <dbReference type="ChEBI" id="CHEBI:30616"/>
    </ligand>
</feature>
<feature type="domain" description="Fido" evidence="3">
    <location>
        <begin position="353"/>
        <end position="502"/>
    </location>
</feature>
<evidence type="ECO:0000259" key="3">
    <source>
        <dbReference type="PROSITE" id="PS51459"/>
    </source>
</evidence>
<accession>A0A127A6Z0</accession>
<evidence type="ECO:0000313" key="5">
    <source>
        <dbReference type="Proteomes" id="UP000070134"/>
    </source>
</evidence>
<dbReference type="GO" id="GO:0005524">
    <property type="term" value="F:ATP binding"/>
    <property type="evidence" value="ECO:0007669"/>
    <property type="project" value="UniProtKB-KW"/>
</dbReference>